<dbReference type="AlphaFoldDB" id="A0A392P899"/>
<evidence type="ECO:0000313" key="2">
    <source>
        <dbReference type="Proteomes" id="UP000265520"/>
    </source>
</evidence>
<proteinExistence type="predicted"/>
<sequence length="82" mass="9544">MELFRDGDMSRLLGSCKPIATCHVISLAFQNVAEIDPSFVEQYRSELVSEWKIWNEQITDGWASFCKRKRMKGNVEVELVYL</sequence>
<dbReference type="EMBL" id="LXQA010066336">
    <property type="protein sequence ID" value="MCI07699.1"/>
    <property type="molecule type" value="Genomic_DNA"/>
</dbReference>
<protein>
    <submittedName>
        <fullName evidence="1">Uncharacterized protein</fullName>
    </submittedName>
</protein>
<accession>A0A392P899</accession>
<name>A0A392P899_9FABA</name>
<comment type="caution">
    <text evidence="1">The sequence shown here is derived from an EMBL/GenBank/DDBJ whole genome shotgun (WGS) entry which is preliminary data.</text>
</comment>
<keyword evidence="2" id="KW-1185">Reference proteome</keyword>
<reference evidence="1 2" key="1">
    <citation type="journal article" date="2018" name="Front. Plant Sci.">
        <title>Red Clover (Trifolium pratense) and Zigzag Clover (T. medium) - A Picture of Genomic Similarities and Differences.</title>
        <authorList>
            <person name="Dluhosova J."/>
            <person name="Istvanek J."/>
            <person name="Nedelnik J."/>
            <person name="Repkova J."/>
        </authorList>
    </citation>
    <scope>NUCLEOTIDE SEQUENCE [LARGE SCALE GENOMIC DNA]</scope>
    <source>
        <strain evidence="2">cv. 10/8</strain>
        <tissue evidence="1">Leaf</tissue>
    </source>
</reference>
<evidence type="ECO:0000313" key="1">
    <source>
        <dbReference type="EMBL" id="MCI07699.1"/>
    </source>
</evidence>
<dbReference type="Proteomes" id="UP000265520">
    <property type="component" value="Unassembled WGS sequence"/>
</dbReference>
<organism evidence="1 2">
    <name type="scientific">Trifolium medium</name>
    <dbReference type="NCBI Taxonomy" id="97028"/>
    <lineage>
        <taxon>Eukaryota</taxon>
        <taxon>Viridiplantae</taxon>
        <taxon>Streptophyta</taxon>
        <taxon>Embryophyta</taxon>
        <taxon>Tracheophyta</taxon>
        <taxon>Spermatophyta</taxon>
        <taxon>Magnoliopsida</taxon>
        <taxon>eudicotyledons</taxon>
        <taxon>Gunneridae</taxon>
        <taxon>Pentapetalae</taxon>
        <taxon>rosids</taxon>
        <taxon>fabids</taxon>
        <taxon>Fabales</taxon>
        <taxon>Fabaceae</taxon>
        <taxon>Papilionoideae</taxon>
        <taxon>50 kb inversion clade</taxon>
        <taxon>NPAAA clade</taxon>
        <taxon>Hologalegina</taxon>
        <taxon>IRL clade</taxon>
        <taxon>Trifolieae</taxon>
        <taxon>Trifolium</taxon>
    </lineage>
</organism>